<accession>A0A226DLD6</accession>
<keyword evidence="1" id="KW-0472">Membrane</keyword>
<comment type="caution">
    <text evidence="2">The sequence shown here is derived from an EMBL/GenBank/DDBJ whole genome shotgun (WGS) entry which is preliminary data.</text>
</comment>
<dbReference type="OrthoDB" id="8297494at2759"/>
<keyword evidence="3" id="KW-1185">Reference proteome</keyword>
<feature type="transmembrane region" description="Helical" evidence="1">
    <location>
        <begin position="147"/>
        <end position="171"/>
    </location>
</feature>
<gene>
    <name evidence="2" type="ORF">Fcan01_20122</name>
</gene>
<name>A0A226DLD6_FOLCA</name>
<keyword evidence="1" id="KW-1133">Transmembrane helix</keyword>
<dbReference type="Proteomes" id="UP000198287">
    <property type="component" value="Unassembled WGS sequence"/>
</dbReference>
<evidence type="ECO:0000313" key="3">
    <source>
        <dbReference type="Proteomes" id="UP000198287"/>
    </source>
</evidence>
<evidence type="ECO:0000256" key="1">
    <source>
        <dbReference type="SAM" id="Phobius"/>
    </source>
</evidence>
<proteinExistence type="predicted"/>
<dbReference type="AlphaFoldDB" id="A0A226DLD6"/>
<protein>
    <submittedName>
        <fullName evidence="2">Uncharacterized protein</fullName>
    </submittedName>
</protein>
<evidence type="ECO:0000313" key="2">
    <source>
        <dbReference type="EMBL" id="OXA45026.1"/>
    </source>
</evidence>
<dbReference type="EMBL" id="LNIX01000018">
    <property type="protein sequence ID" value="OXA45026.1"/>
    <property type="molecule type" value="Genomic_DNA"/>
</dbReference>
<keyword evidence="1" id="KW-0812">Transmembrane</keyword>
<reference evidence="2 3" key="1">
    <citation type="submission" date="2015-12" db="EMBL/GenBank/DDBJ databases">
        <title>The genome of Folsomia candida.</title>
        <authorList>
            <person name="Faddeeva A."/>
            <person name="Derks M.F."/>
            <person name="Anvar Y."/>
            <person name="Smit S."/>
            <person name="Van Straalen N."/>
            <person name="Roelofs D."/>
        </authorList>
    </citation>
    <scope>NUCLEOTIDE SEQUENCE [LARGE SCALE GENOMIC DNA]</scope>
    <source>
        <strain evidence="2 3">VU population</strain>
        <tissue evidence="2">Whole body</tissue>
    </source>
</reference>
<sequence length="246" mass="27932">MEAKLMKLLIQLTFFTAFFVSLSIPCLLLLDPLSPPFILSMKKDWGNICWTSGLGFQHLVILLEAYMAMHIVVGGSVEISYVLIAGIVTLLNYFDVLRREIQTAQRAAEFKCCIELYRNIQILEKMFNGVLMYICVMMHDEIPMPAYLIFPLVLLNCLGNNIFIFTFASWVNNVSTRTLREQLMGMGRCGWGKRRSILSKEAKACTVLKIKFGSNFIDRGTPLVIQDFCLTQTMSLILIDESIKGC</sequence>
<feature type="transmembrane region" description="Helical" evidence="1">
    <location>
        <begin position="67"/>
        <end position="94"/>
    </location>
</feature>
<organism evidence="2 3">
    <name type="scientific">Folsomia candida</name>
    <name type="common">Springtail</name>
    <dbReference type="NCBI Taxonomy" id="158441"/>
    <lineage>
        <taxon>Eukaryota</taxon>
        <taxon>Metazoa</taxon>
        <taxon>Ecdysozoa</taxon>
        <taxon>Arthropoda</taxon>
        <taxon>Hexapoda</taxon>
        <taxon>Collembola</taxon>
        <taxon>Entomobryomorpha</taxon>
        <taxon>Isotomoidea</taxon>
        <taxon>Isotomidae</taxon>
        <taxon>Proisotominae</taxon>
        <taxon>Folsomia</taxon>
    </lineage>
</organism>